<accession>A0AAW2QZB2</accession>
<dbReference type="InterPro" id="IPR026960">
    <property type="entry name" value="RVT-Znf"/>
</dbReference>
<dbReference type="InterPro" id="IPR052343">
    <property type="entry name" value="Retrotransposon-Effector_Assoc"/>
</dbReference>
<organism evidence="2">
    <name type="scientific">Sesamum calycinum</name>
    <dbReference type="NCBI Taxonomy" id="2727403"/>
    <lineage>
        <taxon>Eukaryota</taxon>
        <taxon>Viridiplantae</taxon>
        <taxon>Streptophyta</taxon>
        <taxon>Embryophyta</taxon>
        <taxon>Tracheophyta</taxon>
        <taxon>Spermatophyta</taxon>
        <taxon>Magnoliopsida</taxon>
        <taxon>eudicotyledons</taxon>
        <taxon>Gunneridae</taxon>
        <taxon>Pentapetalae</taxon>
        <taxon>asterids</taxon>
        <taxon>lamiids</taxon>
        <taxon>Lamiales</taxon>
        <taxon>Pedaliaceae</taxon>
        <taxon>Sesamum</taxon>
    </lineage>
</organism>
<proteinExistence type="predicted"/>
<feature type="domain" description="Reverse transcriptase zinc-binding" evidence="1">
    <location>
        <begin position="192"/>
        <end position="255"/>
    </location>
</feature>
<reference evidence="2" key="1">
    <citation type="submission" date="2020-06" db="EMBL/GenBank/DDBJ databases">
        <authorList>
            <person name="Li T."/>
            <person name="Hu X."/>
            <person name="Zhang T."/>
            <person name="Song X."/>
            <person name="Zhang H."/>
            <person name="Dai N."/>
            <person name="Sheng W."/>
            <person name="Hou X."/>
            <person name="Wei L."/>
        </authorList>
    </citation>
    <scope>NUCLEOTIDE SEQUENCE</scope>
    <source>
        <strain evidence="2">KEN8</strain>
        <tissue evidence="2">Leaf</tissue>
    </source>
</reference>
<dbReference type="EMBL" id="JACGWM010000005">
    <property type="protein sequence ID" value="KAL0373245.1"/>
    <property type="molecule type" value="Genomic_DNA"/>
</dbReference>
<dbReference type="AlphaFoldDB" id="A0AAW2QZB2"/>
<dbReference type="PANTHER" id="PTHR46890:SF48">
    <property type="entry name" value="RNA-DIRECTED DNA POLYMERASE"/>
    <property type="match status" value="1"/>
</dbReference>
<evidence type="ECO:0000259" key="1">
    <source>
        <dbReference type="Pfam" id="PF13966"/>
    </source>
</evidence>
<evidence type="ECO:0000313" key="2">
    <source>
        <dbReference type="EMBL" id="KAL0373245.1"/>
    </source>
</evidence>
<name>A0AAW2QZB2_9LAMI</name>
<sequence length="266" mass="28895">MGSAADHGFPIMSVIVWPTGYRVPRTTALNGAMISEVVEAMETRVTGDMNAELIWPVSTDESAFVPDCLITDNVLLATSRGIRQGDPLSPYLFLFCAKAFSNLVHRVGGGSSKLEQASGLKINLEKSEIVFSKNVPQAQRASLASILGVQVVAKHAKSSFSCPDLICSNSFSPLHLLSGDTKVATLLVGGSWNEEARVPLKVRMFACKIYKNALPMVYNLRKRGVEVKEGCALCDGEEEIVLTALVWCLFARLAWAPFAMASHFQK</sequence>
<dbReference type="Pfam" id="PF13966">
    <property type="entry name" value="zf-RVT"/>
    <property type="match status" value="1"/>
</dbReference>
<protein>
    <recommendedName>
        <fullName evidence="1">Reverse transcriptase zinc-binding domain-containing protein</fullName>
    </recommendedName>
</protein>
<gene>
    <name evidence="2" type="ORF">Scaly_1006100</name>
</gene>
<reference evidence="2" key="2">
    <citation type="journal article" date="2024" name="Plant">
        <title>Genomic evolution and insights into agronomic trait innovations of Sesamum species.</title>
        <authorList>
            <person name="Miao H."/>
            <person name="Wang L."/>
            <person name="Qu L."/>
            <person name="Liu H."/>
            <person name="Sun Y."/>
            <person name="Le M."/>
            <person name="Wang Q."/>
            <person name="Wei S."/>
            <person name="Zheng Y."/>
            <person name="Lin W."/>
            <person name="Duan Y."/>
            <person name="Cao H."/>
            <person name="Xiong S."/>
            <person name="Wang X."/>
            <person name="Wei L."/>
            <person name="Li C."/>
            <person name="Ma Q."/>
            <person name="Ju M."/>
            <person name="Zhao R."/>
            <person name="Li G."/>
            <person name="Mu C."/>
            <person name="Tian Q."/>
            <person name="Mei H."/>
            <person name="Zhang T."/>
            <person name="Gao T."/>
            <person name="Zhang H."/>
        </authorList>
    </citation>
    <scope>NUCLEOTIDE SEQUENCE</scope>
    <source>
        <strain evidence="2">KEN8</strain>
    </source>
</reference>
<dbReference type="PANTHER" id="PTHR46890">
    <property type="entry name" value="NON-LTR RETROLELEMENT REVERSE TRANSCRIPTASE-LIKE PROTEIN-RELATED"/>
    <property type="match status" value="1"/>
</dbReference>
<comment type="caution">
    <text evidence="2">The sequence shown here is derived from an EMBL/GenBank/DDBJ whole genome shotgun (WGS) entry which is preliminary data.</text>
</comment>